<dbReference type="HAMAP" id="MF_00024">
    <property type="entry name" value="CobD_CbiB"/>
    <property type="match status" value="1"/>
</dbReference>
<evidence type="ECO:0000256" key="3">
    <source>
        <dbReference type="ARBA" id="ARBA00006263"/>
    </source>
</evidence>
<comment type="subcellular location">
    <subcellularLocation>
        <location evidence="1 9">Cell membrane</location>
        <topology evidence="1 9">Multi-pass membrane protein</topology>
    </subcellularLocation>
</comment>
<evidence type="ECO:0000313" key="11">
    <source>
        <dbReference type="Proteomes" id="UP001589854"/>
    </source>
</evidence>
<feature type="transmembrane region" description="Helical" evidence="9">
    <location>
        <begin position="290"/>
        <end position="315"/>
    </location>
</feature>
<feature type="transmembrane region" description="Helical" evidence="9">
    <location>
        <begin position="54"/>
        <end position="75"/>
    </location>
</feature>
<dbReference type="Pfam" id="PF03186">
    <property type="entry name" value="CobD_Cbib"/>
    <property type="match status" value="1"/>
</dbReference>
<comment type="pathway">
    <text evidence="2 9">Cofactor biosynthesis; adenosylcobalamin biosynthesis.</text>
</comment>
<evidence type="ECO:0000256" key="4">
    <source>
        <dbReference type="ARBA" id="ARBA00022475"/>
    </source>
</evidence>
<feature type="transmembrane region" description="Helical" evidence="9">
    <location>
        <begin position="81"/>
        <end position="100"/>
    </location>
</feature>
<comment type="function">
    <text evidence="9">Converts cobyric acid to cobinamide by the addition of aminopropanol on the F carboxylic group.</text>
</comment>
<evidence type="ECO:0000256" key="7">
    <source>
        <dbReference type="ARBA" id="ARBA00022989"/>
    </source>
</evidence>
<keyword evidence="4 9" id="KW-1003">Cell membrane</keyword>
<comment type="caution">
    <text evidence="10">The sequence shown here is derived from an EMBL/GenBank/DDBJ whole genome shotgun (WGS) entry which is preliminary data.</text>
</comment>
<dbReference type="NCBIfam" id="TIGR00380">
    <property type="entry name" value="cobal_cbiB"/>
    <property type="match status" value="1"/>
</dbReference>
<keyword evidence="6 9" id="KW-0812">Transmembrane</keyword>
<dbReference type="Proteomes" id="UP001589854">
    <property type="component" value="Unassembled WGS sequence"/>
</dbReference>
<gene>
    <name evidence="10" type="primary">cbiB</name>
    <name evidence="9" type="synonym">cobD</name>
    <name evidence="10" type="ORF">ACFFIX_08790</name>
</gene>
<organism evidence="10 11">
    <name type="scientific">Metabacillus herbersteinensis</name>
    <dbReference type="NCBI Taxonomy" id="283816"/>
    <lineage>
        <taxon>Bacteria</taxon>
        <taxon>Bacillati</taxon>
        <taxon>Bacillota</taxon>
        <taxon>Bacilli</taxon>
        <taxon>Bacillales</taxon>
        <taxon>Bacillaceae</taxon>
        <taxon>Metabacillus</taxon>
    </lineage>
</organism>
<dbReference type="EMBL" id="JBHLVO010000005">
    <property type="protein sequence ID" value="MFC0271550.1"/>
    <property type="molecule type" value="Genomic_DNA"/>
</dbReference>
<dbReference type="RefSeq" id="WP_378932668.1">
    <property type="nucleotide sequence ID" value="NZ_JBHLVO010000005.1"/>
</dbReference>
<dbReference type="PANTHER" id="PTHR34308:SF1">
    <property type="entry name" value="COBALAMIN BIOSYNTHESIS PROTEIN CBIB"/>
    <property type="match status" value="1"/>
</dbReference>
<dbReference type="InterPro" id="IPR004485">
    <property type="entry name" value="Cobalamin_biosynth_CobD/CbiB"/>
</dbReference>
<evidence type="ECO:0000256" key="2">
    <source>
        <dbReference type="ARBA" id="ARBA00004953"/>
    </source>
</evidence>
<keyword evidence="8 9" id="KW-0472">Membrane</keyword>
<keyword evidence="5 9" id="KW-0169">Cobalamin biosynthesis</keyword>
<reference evidence="10 11" key="1">
    <citation type="submission" date="2024-09" db="EMBL/GenBank/DDBJ databases">
        <authorList>
            <person name="Sun Q."/>
            <person name="Mori K."/>
        </authorList>
    </citation>
    <scope>NUCLEOTIDE SEQUENCE [LARGE SCALE GENOMIC DNA]</scope>
    <source>
        <strain evidence="10 11">CCM 7228</strain>
    </source>
</reference>
<evidence type="ECO:0000256" key="6">
    <source>
        <dbReference type="ARBA" id="ARBA00022692"/>
    </source>
</evidence>
<evidence type="ECO:0000313" key="10">
    <source>
        <dbReference type="EMBL" id="MFC0271550.1"/>
    </source>
</evidence>
<feature type="transmembrane region" description="Helical" evidence="9">
    <location>
        <begin position="6"/>
        <end position="25"/>
    </location>
</feature>
<evidence type="ECO:0000256" key="9">
    <source>
        <dbReference type="HAMAP-Rule" id="MF_00024"/>
    </source>
</evidence>
<evidence type="ECO:0000256" key="1">
    <source>
        <dbReference type="ARBA" id="ARBA00004651"/>
    </source>
</evidence>
<protein>
    <recommendedName>
        <fullName evidence="9">Cobalamin biosynthesis protein CobD</fullName>
    </recommendedName>
</protein>
<sequence length="333" mass="36710">MIYEHIIAILLAIVLDLLIGDPRWLPHPVRGIGKILSYCDAKLNKGLHRKSKGIITIIITCVFPFLSCTFLIILTYSMHQWLGIFVESVLIFTTIASTSLKNAAVDVAIPLKANNLVEARKKLSWIVGRDTEQLNEDEIVRATVETVAENTCDGITAPLFFALIGGAPLAIAYRAVNTADSMIGNKSPKYLEFGWASARFDDLLNYLPSRLTAIAMIIGSCLNRKTSLPYKLKILGRDARKHPSPNSGFGEATVAAILGVQLGGTNTYNGIQSIRPKLGDEKYQLEQKHIYEAVAVMYHSIFIFALGLIIGGMIIEFTFAWSESSPFIFFIGN</sequence>
<accession>A0ABV6GCZ9</accession>
<comment type="caution">
    <text evidence="9">Lacks conserved residue(s) required for the propagation of feature annotation.</text>
</comment>
<evidence type="ECO:0000256" key="8">
    <source>
        <dbReference type="ARBA" id="ARBA00023136"/>
    </source>
</evidence>
<keyword evidence="11" id="KW-1185">Reference proteome</keyword>
<evidence type="ECO:0000256" key="5">
    <source>
        <dbReference type="ARBA" id="ARBA00022573"/>
    </source>
</evidence>
<dbReference type="PANTHER" id="PTHR34308">
    <property type="entry name" value="COBALAMIN BIOSYNTHESIS PROTEIN CBIB"/>
    <property type="match status" value="1"/>
</dbReference>
<comment type="similarity">
    <text evidence="3 9">Belongs to the CobD/CbiB family.</text>
</comment>
<keyword evidence="7 9" id="KW-1133">Transmembrane helix</keyword>
<name>A0ABV6GCZ9_9BACI</name>
<proteinExistence type="inferred from homology"/>